<dbReference type="Gene3D" id="3.20.20.80">
    <property type="entry name" value="Glycosidases"/>
    <property type="match status" value="1"/>
</dbReference>
<dbReference type="InterPro" id="IPR029062">
    <property type="entry name" value="Class_I_gatase-like"/>
</dbReference>
<sequence>MSSSTFPSRARQVHLDFHTSPFIPAVGAAFDPEEFGRVIEEARVDSMTLFAKCHHGHLYYDTEHAARHPSMGEGLLEKQVEVLHRRDIKCPIYISVQCDEYAANTHPEWRAVNPDGSLVGQKPLGNDSFNWRILDMSSPYLEYLEAQTEEVMKKFAPVDGLFFDMCWDQVSVSKWAIAGMQRENLDPTNPDDRALYANRVTQRYMERLTAVAAKYQKDVPIWFNSRPISDASKERRFLRHIEIEALPSGQWGYSYFPVWVRYAKALGLPMIGMTGRFHKSWADFGGLRTTASLMYDCVQALAHGGGCSVGDQLHPSGAIDRGVYDVIGQVYRHVEKCEPWCRDVVATSEIAVLLSTPVSERNGNQCFDGITKALSQLRYQFVFVDPEADWSSYAVVILPESLIVTQELEKRLSAYKAAGGKVIRDCTPGEESPFSAVYLRFDTDKRGSLADTLHVFYERGNRLVPQEGDDVLARIVEPYFERGWEKFSSHAQTPNVPETSPYAAAVVRGNEAIFALPVFRAYALHGNLPCRQLVAAALERLLPAPAVRVKGPSYVEATVGTRGKETILHFLSYIPQKRAATQEMVEDAAAARNLEVDVKVDGPVASVRRIFDGGDISFTEENGRVRFTLDWLEGHEVVVICGR</sequence>
<dbReference type="STRING" id="690879.TSACC_2280"/>
<dbReference type="RefSeq" id="WP_075077759.1">
    <property type="nucleotide sequence ID" value="NZ_BDCO01000002.1"/>
</dbReference>
<dbReference type="OrthoDB" id="9780891at2"/>
<feature type="domain" description="Beta-galactosidase trimerisation" evidence="1">
    <location>
        <begin position="380"/>
        <end position="467"/>
    </location>
</feature>
<evidence type="ECO:0000313" key="3">
    <source>
        <dbReference type="Proteomes" id="UP000076023"/>
    </source>
</evidence>
<name>A0A146G536_TERSA</name>
<dbReference type="CDD" id="cd03143">
    <property type="entry name" value="A4_beta-galactosidase_middle_domain"/>
    <property type="match status" value="1"/>
</dbReference>
<comment type="caution">
    <text evidence="2">The sequence shown here is derived from an EMBL/GenBank/DDBJ whole genome shotgun (WGS) entry which is preliminary data.</text>
</comment>
<dbReference type="InterPro" id="IPR013738">
    <property type="entry name" value="Beta_galactosidase_Trimer"/>
</dbReference>
<reference evidence="3" key="1">
    <citation type="journal article" date="2017" name="Genome Announc.">
        <title>Draft Genome Sequence of Terrimicrobium sacchariphilum NM-5T, a Facultative Anaerobic Soil Bacterium of the Class Spartobacteria.</title>
        <authorList>
            <person name="Qiu Y.L."/>
            <person name="Tourlousse D.M."/>
            <person name="Matsuura N."/>
            <person name="Ohashi A."/>
            <person name="Sekiguchi Y."/>
        </authorList>
    </citation>
    <scope>NUCLEOTIDE SEQUENCE [LARGE SCALE GENOMIC DNA]</scope>
    <source>
        <strain evidence="3">NM-5</strain>
    </source>
</reference>
<keyword evidence="3" id="KW-1185">Reference proteome</keyword>
<dbReference type="AlphaFoldDB" id="A0A146G536"/>
<accession>A0A146G536</accession>
<dbReference type="SUPFAM" id="SSF51445">
    <property type="entry name" value="(Trans)glycosidases"/>
    <property type="match status" value="1"/>
</dbReference>
<organism evidence="2 3">
    <name type="scientific">Terrimicrobium sacchariphilum</name>
    <dbReference type="NCBI Taxonomy" id="690879"/>
    <lineage>
        <taxon>Bacteria</taxon>
        <taxon>Pseudomonadati</taxon>
        <taxon>Verrucomicrobiota</taxon>
        <taxon>Terrimicrobiia</taxon>
        <taxon>Terrimicrobiales</taxon>
        <taxon>Terrimicrobiaceae</taxon>
        <taxon>Terrimicrobium</taxon>
    </lineage>
</organism>
<dbReference type="Pfam" id="PF14871">
    <property type="entry name" value="GHL6"/>
    <property type="match status" value="1"/>
</dbReference>
<evidence type="ECO:0000313" key="2">
    <source>
        <dbReference type="EMBL" id="GAT31886.1"/>
    </source>
</evidence>
<dbReference type="Pfam" id="PF08532">
    <property type="entry name" value="Glyco_hydro_42M"/>
    <property type="match status" value="1"/>
</dbReference>
<dbReference type="GO" id="GO:0005975">
    <property type="term" value="P:carbohydrate metabolic process"/>
    <property type="evidence" value="ECO:0007669"/>
    <property type="project" value="InterPro"/>
</dbReference>
<dbReference type="GO" id="GO:0004565">
    <property type="term" value="F:beta-galactosidase activity"/>
    <property type="evidence" value="ECO:0007669"/>
    <property type="project" value="InterPro"/>
</dbReference>
<dbReference type="SUPFAM" id="SSF52317">
    <property type="entry name" value="Class I glutamine amidotransferase-like"/>
    <property type="match status" value="1"/>
</dbReference>
<protein>
    <submittedName>
        <fullName evidence="2">Beta-galactosidase trimerisation domain-containing protein</fullName>
    </submittedName>
</protein>
<dbReference type="Gene3D" id="3.40.50.880">
    <property type="match status" value="1"/>
</dbReference>
<dbReference type="InParanoid" id="A0A146G536"/>
<gene>
    <name evidence="2" type="ORF">TSACC_2280</name>
</gene>
<evidence type="ECO:0000259" key="1">
    <source>
        <dbReference type="Pfam" id="PF08532"/>
    </source>
</evidence>
<proteinExistence type="predicted"/>
<dbReference type="InterPro" id="IPR028212">
    <property type="entry name" value="GHL6"/>
</dbReference>
<dbReference type="Proteomes" id="UP000076023">
    <property type="component" value="Unassembled WGS sequence"/>
</dbReference>
<dbReference type="InterPro" id="IPR017853">
    <property type="entry name" value="GH"/>
</dbReference>
<dbReference type="EMBL" id="BDCO01000002">
    <property type="protein sequence ID" value="GAT31886.1"/>
    <property type="molecule type" value="Genomic_DNA"/>
</dbReference>